<sequence>MGLARPHGPGPGDRRRGPAPLLPLTRSSAAWRALPARRGLCQDRRVAIDAPTGRGPTRDVGAGDLDPALPGLGPEPTREAYASWSRRVVASLLDTAIVATVLFLAVGPAYDVAWLPGIRFGVAADTMVPGGTWWALGASAALFALQGWTGATPGKRTVGIVVVHDATGRPAGVIRTVLRQPAHILDAILYIGFLRPLWHAQRRTFADSLCSTVVLRQVRPPVPFLGPGTGLGGPMPSRTVTGAAAVLSVGSAVFILGPSTSATGDSWTSTCTPTVVDTSPLTVGDVQVVNWSIPATESRWGVTRTAPAAVGVGTPDGTENGTETGFDASFAADLDLDATLDEPLDAALVLRLESWQGDDLGTFESPFRVEQLPDGSTEWEVVAPTPDGSGLDAVHVPAATVAALPTAWRWEASVVVEGDTVATCGGRGPS</sequence>
<evidence type="ECO:0000259" key="7">
    <source>
        <dbReference type="Pfam" id="PF06271"/>
    </source>
</evidence>
<evidence type="ECO:0000256" key="1">
    <source>
        <dbReference type="ARBA" id="ARBA00004651"/>
    </source>
</evidence>
<evidence type="ECO:0000256" key="2">
    <source>
        <dbReference type="ARBA" id="ARBA00022475"/>
    </source>
</evidence>
<accession>A0A1Y0HW81</accession>
<feature type="region of interest" description="Disordered" evidence="6">
    <location>
        <begin position="1"/>
        <end position="21"/>
    </location>
</feature>
<evidence type="ECO:0000256" key="4">
    <source>
        <dbReference type="ARBA" id="ARBA00022989"/>
    </source>
</evidence>
<dbReference type="AlphaFoldDB" id="A0A1Y0HW81"/>
<feature type="region of interest" description="Disordered" evidence="6">
    <location>
        <begin position="47"/>
        <end position="72"/>
    </location>
</feature>
<keyword evidence="2" id="KW-1003">Cell membrane</keyword>
<feature type="domain" description="RDD" evidence="7">
    <location>
        <begin position="81"/>
        <end position="209"/>
    </location>
</feature>
<keyword evidence="4" id="KW-1133">Transmembrane helix</keyword>
<evidence type="ECO:0000256" key="6">
    <source>
        <dbReference type="SAM" id="MobiDB-lite"/>
    </source>
</evidence>
<evidence type="ECO:0000256" key="3">
    <source>
        <dbReference type="ARBA" id="ARBA00022692"/>
    </source>
</evidence>
<dbReference type="PANTHER" id="PTHR36115:SF6">
    <property type="entry name" value="PROLINE-RICH ANTIGEN HOMOLOG"/>
    <property type="match status" value="1"/>
</dbReference>
<dbReference type="EMBL" id="CP021383">
    <property type="protein sequence ID" value="ARU51555.1"/>
    <property type="molecule type" value="Genomic_DNA"/>
</dbReference>
<evidence type="ECO:0000313" key="9">
    <source>
        <dbReference type="Proteomes" id="UP000196228"/>
    </source>
</evidence>
<dbReference type="KEGG" id="cceu:CBR64_08750"/>
<gene>
    <name evidence="8" type="ORF">CBR64_08750</name>
</gene>
<evidence type="ECO:0000313" key="8">
    <source>
        <dbReference type="EMBL" id="ARU51555.1"/>
    </source>
</evidence>
<dbReference type="GO" id="GO:0005886">
    <property type="term" value="C:plasma membrane"/>
    <property type="evidence" value="ECO:0007669"/>
    <property type="project" value="UniProtKB-SubCell"/>
</dbReference>
<protein>
    <recommendedName>
        <fullName evidence="7">RDD domain-containing protein</fullName>
    </recommendedName>
</protein>
<evidence type="ECO:0000256" key="5">
    <source>
        <dbReference type="ARBA" id="ARBA00023136"/>
    </source>
</evidence>
<keyword evidence="3" id="KW-0812">Transmembrane</keyword>
<keyword evidence="5" id="KW-0472">Membrane</keyword>
<dbReference type="Proteomes" id="UP000196228">
    <property type="component" value="Chromosome"/>
</dbReference>
<dbReference type="PANTHER" id="PTHR36115">
    <property type="entry name" value="PROLINE-RICH ANTIGEN HOMOLOG-RELATED"/>
    <property type="match status" value="1"/>
</dbReference>
<dbReference type="InterPro" id="IPR010432">
    <property type="entry name" value="RDD"/>
</dbReference>
<name>A0A1Y0HW81_CELCE</name>
<dbReference type="Pfam" id="PF06271">
    <property type="entry name" value="RDD"/>
    <property type="match status" value="1"/>
</dbReference>
<dbReference type="InterPro" id="IPR051791">
    <property type="entry name" value="Pra-immunoreactive"/>
</dbReference>
<organism evidence="8 9">
    <name type="scientific">Cellulosimicrobium cellulans</name>
    <name type="common">Arthrobacter luteus</name>
    <dbReference type="NCBI Taxonomy" id="1710"/>
    <lineage>
        <taxon>Bacteria</taxon>
        <taxon>Bacillati</taxon>
        <taxon>Actinomycetota</taxon>
        <taxon>Actinomycetes</taxon>
        <taxon>Micrococcales</taxon>
        <taxon>Promicromonosporaceae</taxon>
        <taxon>Cellulosimicrobium</taxon>
    </lineage>
</organism>
<proteinExistence type="predicted"/>
<comment type="subcellular location">
    <subcellularLocation>
        <location evidence="1">Cell membrane</location>
        <topology evidence="1">Multi-pass membrane protein</topology>
    </subcellularLocation>
</comment>
<reference evidence="8 9" key="1">
    <citation type="submission" date="2017-05" db="EMBL/GenBank/DDBJ databases">
        <authorList>
            <person name="Song R."/>
            <person name="Chenine A.L."/>
            <person name="Ruprecht R.M."/>
        </authorList>
    </citation>
    <scope>NUCLEOTIDE SEQUENCE [LARGE SCALE GENOMIC DNA]</scope>
    <source>
        <strain evidence="8 9">PSBB019</strain>
    </source>
</reference>